<dbReference type="InterPro" id="IPR013785">
    <property type="entry name" value="Aldolase_TIM"/>
</dbReference>
<accession>A0A845PYT4</accession>
<dbReference type="Pfam" id="PF04055">
    <property type="entry name" value="Radical_SAM"/>
    <property type="match status" value="1"/>
</dbReference>
<keyword evidence="9" id="KW-1185">Reference proteome</keyword>
<name>A0A845PYT4_9FLAO</name>
<evidence type="ECO:0000256" key="3">
    <source>
        <dbReference type="ARBA" id="ARBA00022691"/>
    </source>
</evidence>
<dbReference type="GO" id="GO:0046872">
    <property type="term" value="F:metal ion binding"/>
    <property type="evidence" value="ECO:0007669"/>
    <property type="project" value="UniProtKB-KW"/>
</dbReference>
<dbReference type="RefSeq" id="WP_166519876.1">
    <property type="nucleotide sequence ID" value="NZ_JAAABJ010000577.1"/>
</dbReference>
<dbReference type="Gene3D" id="3.20.20.70">
    <property type="entry name" value="Aldolase class I"/>
    <property type="match status" value="1"/>
</dbReference>
<dbReference type="AlphaFoldDB" id="A0A845PYT4"/>
<dbReference type="InterPro" id="IPR007197">
    <property type="entry name" value="rSAM"/>
</dbReference>
<dbReference type="GO" id="GO:0016491">
    <property type="term" value="F:oxidoreductase activity"/>
    <property type="evidence" value="ECO:0007669"/>
    <property type="project" value="InterPro"/>
</dbReference>
<dbReference type="SFLD" id="SFLDG01386">
    <property type="entry name" value="main_SPASM_domain-containing"/>
    <property type="match status" value="2"/>
</dbReference>
<evidence type="ECO:0000256" key="4">
    <source>
        <dbReference type="ARBA" id="ARBA00022723"/>
    </source>
</evidence>
<dbReference type="GO" id="GO:0051539">
    <property type="term" value="F:4 iron, 4 sulfur cluster binding"/>
    <property type="evidence" value="ECO:0007669"/>
    <property type="project" value="UniProtKB-KW"/>
</dbReference>
<comment type="cofactor">
    <cofactor evidence="1">
        <name>[4Fe-4S] cluster</name>
        <dbReference type="ChEBI" id="CHEBI:49883"/>
    </cofactor>
</comment>
<dbReference type="SUPFAM" id="SSF102114">
    <property type="entry name" value="Radical SAM enzymes"/>
    <property type="match status" value="1"/>
</dbReference>
<dbReference type="SFLD" id="SFLDG01384">
    <property type="entry name" value="thioether_bond_formation_requi"/>
    <property type="match status" value="1"/>
</dbReference>
<keyword evidence="6" id="KW-0411">Iron-sulfur</keyword>
<organism evidence="8 9">
    <name type="scientific">Elizabethkingia argenteiflava</name>
    <dbReference type="NCBI Taxonomy" id="2681556"/>
    <lineage>
        <taxon>Bacteria</taxon>
        <taxon>Pseudomonadati</taxon>
        <taxon>Bacteroidota</taxon>
        <taxon>Flavobacteriia</taxon>
        <taxon>Flavobacteriales</taxon>
        <taxon>Weeksellaceae</taxon>
        <taxon>Elizabethkingia</taxon>
    </lineage>
</organism>
<dbReference type="SFLD" id="SFLDS00029">
    <property type="entry name" value="Radical_SAM"/>
    <property type="match status" value="2"/>
</dbReference>
<feature type="domain" description="Radical SAM core" evidence="7">
    <location>
        <begin position="1"/>
        <end position="237"/>
    </location>
</feature>
<dbReference type="SFLD" id="SFLDG01067">
    <property type="entry name" value="SPASM/twitch_domain_containing"/>
    <property type="match status" value="2"/>
</dbReference>
<evidence type="ECO:0000256" key="2">
    <source>
        <dbReference type="ARBA" id="ARBA00022485"/>
    </source>
</evidence>
<proteinExistence type="predicted"/>
<keyword evidence="2" id="KW-0004">4Fe-4S</keyword>
<keyword evidence="4" id="KW-0479">Metal-binding</keyword>
<dbReference type="EMBL" id="JAAABJ010000577">
    <property type="protein sequence ID" value="NAW51607.1"/>
    <property type="molecule type" value="Genomic_DNA"/>
</dbReference>
<comment type="caution">
    <text evidence="8">The sequence shown here is derived from an EMBL/GenBank/DDBJ whole genome shotgun (WGS) entry which is preliminary data.</text>
</comment>
<dbReference type="Proteomes" id="UP000553459">
    <property type="component" value="Unassembled WGS sequence"/>
</dbReference>
<dbReference type="PANTHER" id="PTHR43273">
    <property type="entry name" value="ANAEROBIC SULFATASE-MATURATING ENZYME HOMOLOG ASLB-RELATED"/>
    <property type="match status" value="1"/>
</dbReference>
<dbReference type="PANTHER" id="PTHR43273:SF8">
    <property type="entry name" value="RADICAL SAM DOMAIN PROTEIN"/>
    <property type="match status" value="1"/>
</dbReference>
<evidence type="ECO:0000313" key="9">
    <source>
        <dbReference type="Proteomes" id="UP000553459"/>
    </source>
</evidence>
<dbReference type="InterPro" id="IPR023867">
    <property type="entry name" value="Sulphatase_maturase_rSAM"/>
</dbReference>
<dbReference type="PROSITE" id="PS51918">
    <property type="entry name" value="RADICAL_SAM"/>
    <property type="match status" value="1"/>
</dbReference>
<reference evidence="8 9" key="1">
    <citation type="submission" date="2019-11" db="EMBL/GenBank/DDBJ databases">
        <title>Characterization of Elizabethkingia argenteiflava sp. nov., isolated from inner surface of Soybean Pods.</title>
        <authorList>
            <person name="Mo S."/>
        </authorList>
    </citation>
    <scope>NUCLEOTIDE SEQUENCE [LARGE SCALE GENOMIC DNA]</scope>
    <source>
        <strain evidence="8 9">YB22</strain>
    </source>
</reference>
<dbReference type="SFLD" id="SFLDG01072">
    <property type="entry name" value="dehydrogenase_like"/>
    <property type="match status" value="1"/>
</dbReference>
<evidence type="ECO:0000313" key="8">
    <source>
        <dbReference type="EMBL" id="NAW51607.1"/>
    </source>
</evidence>
<dbReference type="CDD" id="cd01335">
    <property type="entry name" value="Radical_SAM"/>
    <property type="match status" value="1"/>
</dbReference>
<evidence type="ECO:0000256" key="5">
    <source>
        <dbReference type="ARBA" id="ARBA00023004"/>
    </source>
</evidence>
<evidence type="ECO:0000256" key="1">
    <source>
        <dbReference type="ARBA" id="ARBA00001966"/>
    </source>
</evidence>
<keyword evidence="5" id="KW-0408">Iron</keyword>
<dbReference type="PROSITE" id="PS01305">
    <property type="entry name" value="MOAA_NIFB_PQQE"/>
    <property type="match status" value="1"/>
</dbReference>
<evidence type="ECO:0000259" key="7">
    <source>
        <dbReference type="PROSITE" id="PS51918"/>
    </source>
</evidence>
<protein>
    <submittedName>
        <fullName evidence="8">Radical SAM protein</fullName>
    </submittedName>
</protein>
<dbReference type="InterPro" id="IPR058240">
    <property type="entry name" value="rSAM_sf"/>
</dbReference>
<dbReference type="InterPro" id="IPR000385">
    <property type="entry name" value="MoaA_NifB_PqqE_Fe-S-bd_CS"/>
</dbReference>
<gene>
    <name evidence="8" type="ORF">GNY06_09510</name>
</gene>
<sequence length="405" mass="47374">MKCQSLILKVASRCNLNCTYCYVYNQDDKSYIIQPKFMSGEIVDAVINKVYNHCRDNHIEEFLFVFHGGEPLLLKPAFYNTFVEKCNLKFKNKIKIHYTIQTNATLLNDEWCLLFKELKIQIGISIDGTKKYNDKFRLYKNGKSSFPDVITGIKNAFNYKYHKESLGLLCVINPTMDPLELYSFIKTMGVKNIDFLFPYVTHDQELKNLETEYSDWLINIFNEWYKDNNKINIRMFNGFISSLFGEEYPTDLFGNFENGLLVIETNGEIEPVDYLKVCGEKFTKTGLNILKHEISMVSDSKLINFYYHSHKKLTHKCNQCIIKEICGGGNLAARYSKKNGFDNSSVFCKDFLKLILHIQNVVFSEIPKEILKKENIEIINYFNYVKKIENFHNNIENEFLKSFAI</sequence>
<keyword evidence="3" id="KW-0949">S-adenosyl-L-methionine</keyword>
<evidence type="ECO:0000256" key="6">
    <source>
        <dbReference type="ARBA" id="ARBA00023014"/>
    </source>
</evidence>